<feature type="transmembrane region" description="Helical" evidence="8">
    <location>
        <begin position="687"/>
        <end position="712"/>
    </location>
</feature>
<evidence type="ECO:0000256" key="4">
    <source>
        <dbReference type="ARBA" id="ARBA00022679"/>
    </source>
</evidence>
<evidence type="ECO:0000313" key="11">
    <source>
        <dbReference type="Proteomes" id="UP000649604"/>
    </source>
</evidence>
<comment type="caution">
    <text evidence="10">The sequence shown here is derived from an EMBL/GenBank/DDBJ whole genome shotgun (WGS) entry which is preliminary data.</text>
</comment>
<feature type="transmembrane region" description="Helical" evidence="8">
    <location>
        <begin position="724"/>
        <end position="743"/>
    </location>
</feature>
<feature type="transmembrane region" description="Helical" evidence="8">
    <location>
        <begin position="190"/>
        <end position="210"/>
    </location>
</feature>
<dbReference type="Gene3D" id="2.60.120.260">
    <property type="entry name" value="Galactose-binding domain-like"/>
    <property type="match status" value="2"/>
</dbReference>
<dbReference type="Proteomes" id="UP000649604">
    <property type="component" value="Unassembled WGS sequence"/>
</dbReference>
<evidence type="ECO:0000256" key="1">
    <source>
        <dbReference type="ARBA" id="ARBA00004651"/>
    </source>
</evidence>
<keyword evidence="2" id="KW-1003">Cell membrane</keyword>
<protein>
    <recommendedName>
        <fullName evidence="9">F5/8 type C domain-containing protein</fullName>
    </recommendedName>
</protein>
<keyword evidence="3" id="KW-0328">Glycosyltransferase</keyword>
<name>A0A9D5JXC8_9BACT</name>
<feature type="transmembrane region" description="Helical" evidence="8">
    <location>
        <begin position="749"/>
        <end position="782"/>
    </location>
</feature>
<evidence type="ECO:0000259" key="9">
    <source>
        <dbReference type="PROSITE" id="PS50022"/>
    </source>
</evidence>
<dbReference type="InterPro" id="IPR008979">
    <property type="entry name" value="Galactose-bd-like_sf"/>
</dbReference>
<feature type="transmembrane region" description="Helical" evidence="8">
    <location>
        <begin position="440"/>
        <end position="462"/>
    </location>
</feature>
<dbReference type="PANTHER" id="PTHR33908">
    <property type="entry name" value="MANNOSYLTRANSFERASE YKCB-RELATED"/>
    <property type="match status" value="1"/>
</dbReference>
<keyword evidence="5 8" id="KW-0812">Transmembrane</keyword>
<proteinExistence type="predicted"/>
<dbReference type="Pfam" id="PF13231">
    <property type="entry name" value="PMT_2"/>
    <property type="match status" value="1"/>
</dbReference>
<feature type="transmembrane region" description="Helical" evidence="8">
    <location>
        <begin position="855"/>
        <end position="874"/>
    </location>
</feature>
<reference evidence="10" key="1">
    <citation type="submission" date="2019-11" db="EMBL/GenBank/DDBJ databases">
        <title>Microbial mats filling the niche in hypersaline microbial mats.</title>
        <authorList>
            <person name="Wong H.L."/>
            <person name="Macleod F.I."/>
            <person name="White R.A. III"/>
            <person name="Burns B.P."/>
        </authorList>
    </citation>
    <scope>NUCLEOTIDE SEQUENCE</scope>
    <source>
        <strain evidence="10">Rbin_158</strain>
    </source>
</reference>
<keyword evidence="7 8" id="KW-0472">Membrane</keyword>
<feature type="transmembrane region" description="Helical" evidence="8">
    <location>
        <begin position="881"/>
        <end position="898"/>
    </location>
</feature>
<evidence type="ECO:0000256" key="8">
    <source>
        <dbReference type="SAM" id="Phobius"/>
    </source>
</evidence>
<feature type="transmembrane region" description="Helical" evidence="8">
    <location>
        <begin position="356"/>
        <end position="374"/>
    </location>
</feature>
<organism evidence="10 11">
    <name type="scientific">candidate division KSB3 bacterium</name>
    <dbReference type="NCBI Taxonomy" id="2044937"/>
    <lineage>
        <taxon>Bacteria</taxon>
        <taxon>candidate division KSB3</taxon>
    </lineage>
</organism>
<dbReference type="PANTHER" id="PTHR33908:SF3">
    <property type="entry name" value="UNDECAPRENYL PHOSPHATE-ALPHA-4-AMINO-4-DEOXY-L-ARABINOSE ARABINOSYL TRANSFERASE"/>
    <property type="match status" value="1"/>
</dbReference>
<comment type="subcellular location">
    <subcellularLocation>
        <location evidence="1">Cell membrane</location>
        <topology evidence="1">Multi-pass membrane protein</topology>
    </subcellularLocation>
</comment>
<feature type="transmembrane region" description="Helical" evidence="8">
    <location>
        <begin position="395"/>
        <end position="414"/>
    </location>
</feature>
<evidence type="ECO:0000256" key="3">
    <source>
        <dbReference type="ARBA" id="ARBA00022676"/>
    </source>
</evidence>
<dbReference type="EMBL" id="WJJP01000491">
    <property type="protein sequence ID" value="MBD3325893.1"/>
    <property type="molecule type" value="Genomic_DNA"/>
</dbReference>
<evidence type="ECO:0000256" key="6">
    <source>
        <dbReference type="ARBA" id="ARBA00022989"/>
    </source>
</evidence>
<dbReference type="SUPFAM" id="SSF49785">
    <property type="entry name" value="Galactose-binding domain-like"/>
    <property type="match status" value="2"/>
</dbReference>
<evidence type="ECO:0000256" key="5">
    <source>
        <dbReference type="ARBA" id="ARBA00022692"/>
    </source>
</evidence>
<dbReference type="GO" id="GO:0005886">
    <property type="term" value="C:plasma membrane"/>
    <property type="evidence" value="ECO:0007669"/>
    <property type="project" value="UniProtKB-SubCell"/>
</dbReference>
<feature type="transmembrane region" description="Helical" evidence="8">
    <location>
        <begin position="904"/>
        <end position="925"/>
    </location>
</feature>
<evidence type="ECO:0000256" key="2">
    <source>
        <dbReference type="ARBA" id="ARBA00022475"/>
    </source>
</evidence>
<dbReference type="PROSITE" id="PS50022">
    <property type="entry name" value="FA58C_3"/>
    <property type="match status" value="2"/>
</dbReference>
<dbReference type="GO" id="GO:0016763">
    <property type="term" value="F:pentosyltransferase activity"/>
    <property type="evidence" value="ECO:0007669"/>
    <property type="project" value="TreeGrafter"/>
</dbReference>
<keyword evidence="6 8" id="KW-1133">Transmembrane helix</keyword>
<feature type="domain" description="F5/8 type C" evidence="9">
    <location>
        <begin position="203"/>
        <end position="350"/>
    </location>
</feature>
<accession>A0A9D5JXC8</accession>
<dbReference type="GO" id="GO:0009103">
    <property type="term" value="P:lipopolysaccharide biosynthetic process"/>
    <property type="evidence" value="ECO:0007669"/>
    <property type="project" value="UniProtKB-ARBA"/>
</dbReference>
<dbReference type="InterPro" id="IPR050297">
    <property type="entry name" value="LipidA_mod_glycosyltrf_83"/>
</dbReference>
<dbReference type="InterPro" id="IPR038731">
    <property type="entry name" value="RgtA/B/C-like"/>
</dbReference>
<evidence type="ECO:0000256" key="7">
    <source>
        <dbReference type="ARBA" id="ARBA00023136"/>
    </source>
</evidence>
<dbReference type="Pfam" id="PF00754">
    <property type="entry name" value="F5_F8_type_C"/>
    <property type="match status" value="2"/>
</dbReference>
<dbReference type="GO" id="GO:0010041">
    <property type="term" value="P:response to iron(III) ion"/>
    <property type="evidence" value="ECO:0007669"/>
    <property type="project" value="TreeGrafter"/>
</dbReference>
<keyword evidence="4" id="KW-0808">Transferase</keyword>
<sequence length="1086" mass="123454">MIGVLLVFYFFGDDRPTRIRDRTAWSATATHHPGAASLAFDGDLQTRWTTQQPLEPGMFFQVDLGWKHRIVRAELPLAAWPADFPRDYQIAVSTNGEEWEIADTRGNLALTPPAEITIHFRPVVARYLKIIQTGTTAYGHWWSIPELELYALPRFQGIPGGLWLLVVLVGFAAGSLYLHPAIQSRFDRTTYHTLGVHGTLIAALILLLWLHESVMTIRSERITDTEGWTASTSSNPEDVRLAFDGWHETHWDSQMPMHPGMVYQLDLGTEHRLTHIFLNARTVFHAPRGYRIAVSSDRQTWRTVAASNEVVAAIRTSFPPVSARYITILQTGTTTNDQTWAIHELQVEAASTPDPLLQFGIFGLVGGFLIGCYVHRSTRSLILNLFRQASPYMTCFLVIGLISAGGALGGYLWLRSLPSDVGASLAFSAGWHDTPLTLMLVWRVVLYSVVLVLLAGLISPFFKSLKQFSFPFSLHSLHGRFSDLLNSAEVLSRRLIHRIWQSTLLRWGLFGGYATLALLWYLRAHHGFPEALSAPWLSWVFWGIFSSTGCVLLVILILNQEPVYAHLRQMPFFRGFLGKIRAHAGWVKPLRTSLGLHAALLLLLSLLIIYNHLGERSLVGADEGIHTRVANRIVTTGVWWPLEYRGQPYTHKPPLKLWVSALTFKYVGKTEFWVRFWDASFATGTIWLIYLLGRAMFTPFAGLMGGTILVLSRNFLYNHCARTGVQDSAMIFFFTLALVFFWFRRRHPAYYYLAGLAMSCSSLTKNWMGLGPLLIIVVYLVFSRQFREFTHPPLYIMSGMSLLVPLLWFLPNLLVVPGFFERSFLNNMLGRLTGTTHSDFTQGPGYYLEILYHYFQPWVWLIPLAIVFGLSAIICRNHRGFLYLFVWIGVVFGGFSTAQLKLGWYINPVFPPLALAIGATIAGTAQTLRRTLGRQAPLVIAGFAGLMLYLFLSAFFTLYQRSTRDRERYPIQQVVTYLEDRFENALYQVVLYQLDEDRDLNDQEHYYLHRLPTPLRHAETPQELQEMIESASTPLFILLRSDVRSADPLLHAHPAAYRIPMTDPVPKTVLLYHWADQDFPLVHTSR</sequence>
<dbReference type="InterPro" id="IPR000421">
    <property type="entry name" value="FA58C"/>
</dbReference>
<feature type="transmembrane region" description="Helical" evidence="8">
    <location>
        <begin position="504"/>
        <end position="524"/>
    </location>
</feature>
<dbReference type="AlphaFoldDB" id="A0A9D5JXC8"/>
<evidence type="ECO:0000313" key="10">
    <source>
        <dbReference type="EMBL" id="MBD3325893.1"/>
    </source>
</evidence>
<feature type="transmembrane region" description="Helical" evidence="8">
    <location>
        <begin position="536"/>
        <end position="558"/>
    </location>
</feature>
<feature type="transmembrane region" description="Helical" evidence="8">
    <location>
        <begin position="937"/>
        <end position="959"/>
    </location>
</feature>
<feature type="domain" description="F5/8 type C" evidence="9">
    <location>
        <begin position="1"/>
        <end position="152"/>
    </location>
</feature>
<gene>
    <name evidence="10" type="ORF">GF339_15005</name>
</gene>
<feature type="transmembrane region" description="Helical" evidence="8">
    <location>
        <begin position="794"/>
        <end position="820"/>
    </location>
</feature>
<feature type="transmembrane region" description="Helical" evidence="8">
    <location>
        <begin position="160"/>
        <end position="178"/>
    </location>
</feature>